<proteinExistence type="predicted"/>
<keyword evidence="3" id="KW-1185">Reference proteome</keyword>
<dbReference type="EMBL" id="BSSQ01000010">
    <property type="protein sequence ID" value="GLX67923.1"/>
    <property type="molecule type" value="Genomic_DNA"/>
</dbReference>
<evidence type="ECO:0000256" key="1">
    <source>
        <dbReference type="SAM" id="Phobius"/>
    </source>
</evidence>
<protein>
    <submittedName>
        <fullName evidence="2">Uncharacterized protein</fullName>
    </submittedName>
</protein>
<organism evidence="2 3">
    <name type="scientific">Paenibacillus glycanilyticus</name>
    <dbReference type="NCBI Taxonomy" id="126569"/>
    <lineage>
        <taxon>Bacteria</taxon>
        <taxon>Bacillati</taxon>
        <taxon>Bacillota</taxon>
        <taxon>Bacilli</taxon>
        <taxon>Bacillales</taxon>
        <taxon>Paenibacillaceae</taxon>
        <taxon>Paenibacillus</taxon>
    </lineage>
</organism>
<reference evidence="2 3" key="1">
    <citation type="submission" date="2023-03" db="EMBL/GenBank/DDBJ databases">
        <title>Draft genome sequence of the bacteria which degrade cell wall of Tricholomamatutake.</title>
        <authorList>
            <person name="Konishi Y."/>
            <person name="Fukuta Y."/>
            <person name="Shirasaka N."/>
        </authorList>
    </citation>
    <scope>NUCLEOTIDE SEQUENCE [LARGE SCALE GENOMIC DNA]</scope>
    <source>
        <strain evidence="3">mu1</strain>
    </source>
</reference>
<evidence type="ECO:0000313" key="2">
    <source>
        <dbReference type="EMBL" id="GLX67923.1"/>
    </source>
</evidence>
<name>A0ABQ6GF32_9BACL</name>
<accession>A0ABQ6GF32</accession>
<keyword evidence="1" id="KW-1133">Transmembrane helix</keyword>
<feature type="transmembrane region" description="Helical" evidence="1">
    <location>
        <begin position="7"/>
        <end position="24"/>
    </location>
</feature>
<evidence type="ECO:0000313" key="3">
    <source>
        <dbReference type="Proteomes" id="UP001157114"/>
    </source>
</evidence>
<keyword evidence="1" id="KW-0812">Transmembrane</keyword>
<dbReference type="Proteomes" id="UP001157114">
    <property type="component" value="Unassembled WGS sequence"/>
</dbReference>
<sequence length="162" mass="18602">MKANKKSVTTIISVIVLCFIIIWIKSTSGNETLLAKASQINLYEFGNKIEITKHSDSETYNRIVELIDIEFPDIYGFDPPISDDEFKNLKSFSVEFIFKKTETILSNTIEGRKKFKIISIDFPLDDQWEYQAYVTTEDGLHYFMGARDSLKVLVSNIVPNTN</sequence>
<comment type="caution">
    <text evidence="2">The sequence shown here is derived from an EMBL/GenBank/DDBJ whole genome shotgun (WGS) entry which is preliminary data.</text>
</comment>
<keyword evidence="1" id="KW-0472">Membrane</keyword>
<dbReference type="RefSeq" id="WP_284238681.1">
    <property type="nucleotide sequence ID" value="NZ_BSSQ01000010.1"/>
</dbReference>
<gene>
    <name evidence="2" type="ORF">MU1_22680</name>
</gene>